<evidence type="ECO:0000313" key="2">
    <source>
        <dbReference type="EMBL" id="SIO47318.1"/>
    </source>
</evidence>
<keyword evidence="1" id="KW-1133">Transmembrane helix</keyword>
<dbReference type="OrthoDB" id="1263582at2"/>
<reference evidence="3" key="1">
    <citation type="submission" date="2016-11" db="EMBL/GenBank/DDBJ databases">
        <authorList>
            <person name="Varghese N."/>
            <person name="Submissions S."/>
        </authorList>
    </citation>
    <scope>NUCLEOTIDE SEQUENCE [LARGE SCALE GENOMIC DNA]</scope>
    <source>
        <strain evidence="3">DSM 27623</strain>
    </source>
</reference>
<evidence type="ECO:0000256" key="1">
    <source>
        <dbReference type="SAM" id="Phobius"/>
    </source>
</evidence>
<dbReference type="Proteomes" id="UP000185207">
    <property type="component" value="Unassembled WGS sequence"/>
</dbReference>
<proteinExistence type="predicted"/>
<protein>
    <recommendedName>
        <fullName evidence="4">Yip1 domain-containing protein</fullName>
    </recommendedName>
</protein>
<sequence length="190" mass="22149">MTWKTIFNPFEKYDEKTLFIVGIAFLILLIPIGYWTNAYFTSIYRISYLEESDLYGIIVPTLISFVSTIIVLYLLGIILYRKTRIIDIVNTVLISQIPIILLLSTEKIHYIKNVGDRVRIYQENPSIAFPFLDFVILMLVIFITLGSLIYSFVLFYNGFKTATNIKKWQHITLFCVVTFLTVVICQIFNN</sequence>
<dbReference type="STRING" id="1416779.SAMN05444409_3761"/>
<organism evidence="2 3">
    <name type="scientific">Epilithonimonas zeae</name>
    <dbReference type="NCBI Taxonomy" id="1416779"/>
    <lineage>
        <taxon>Bacteria</taxon>
        <taxon>Pseudomonadati</taxon>
        <taxon>Bacteroidota</taxon>
        <taxon>Flavobacteriia</taxon>
        <taxon>Flavobacteriales</taxon>
        <taxon>Weeksellaceae</taxon>
        <taxon>Chryseobacterium group</taxon>
        <taxon>Epilithonimonas</taxon>
    </lineage>
</organism>
<keyword evidence="1" id="KW-0812">Transmembrane</keyword>
<accession>A0A1N6JSI6</accession>
<name>A0A1N6JSI6_9FLAO</name>
<feature type="transmembrane region" description="Helical" evidence="1">
    <location>
        <begin position="92"/>
        <end position="111"/>
    </location>
</feature>
<evidence type="ECO:0008006" key="4">
    <source>
        <dbReference type="Google" id="ProtNLM"/>
    </source>
</evidence>
<dbReference type="EMBL" id="FSRK01000003">
    <property type="protein sequence ID" value="SIO47318.1"/>
    <property type="molecule type" value="Genomic_DNA"/>
</dbReference>
<dbReference type="RefSeq" id="WP_139297424.1">
    <property type="nucleotide sequence ID" value="NZ_FSRK01000003.1"/>
</dbReference>
<evidence type="ECO:0000313" key="3">
    <source>
        <dbReference type="Proteomes" id="UP000185207"/>
    </source>
</evidence>
<keyword evidence="1" id="KW-0472">Membrane</keyword>
<feature type="transmembrane region" description="Helical" evidence="1">
    <location>
        <begin position="17"/>
        <end position="35"/>
    </location>
</feature>
<keyword evidence="3" id="KW-1185">Reference proteome</keyword>
<feature type="transmembrane region" description="Helical" evidence="1">
    <location>
        <begin position="55"/>
        <end position="80"/>
    </location>
</feature>
<gene>
    <name evidence="2" type="ORF">SAMN05444409_3761</name>
</gene>
<feature type="transmembrane region" description="Helical" evidence="1">
    <location>
        <begin position="131"/>
        <end position="159"/>
    </location>
</feature>
<feature type="transmembrane region" description="Helical" evidence="1">
    <location>
        <begin position="171"/>
        <end position="189"/>
    </location>
</feature>
<dbReference type="AlphaFoldDB" id="A0A1N6JSI6"/>